<dbReference type="STRING" id="1432141.A0A015LMU0"/>
<feature type="compositionally biased region" description="Basic and acidic residues" evidence="2">
    <location>
        <begin position="97"/>
        <end position="107"/>
    </location>
</feature>
<feature type="region of interest" description="Disordered" evidence="2">
    <location>
        <begin position="340"/>
        <end position="419"/>
    </location>
</feature>
<proteinExistence type="predicted"/>
<keyword evidence="3" id="KW-0472">Membrane</keyword>
<dbReference type="Pfam" id="PF15460">
    <property type="entry name" value="SAS4"/>
    <property type="match status" value="1"/>
</dbReference>
<organism evidence="5 6">
    <name type="scientific">Rhizophagus irregularis (strain DAOM 197198w)</name>
    <name type="common">Glomus intraradices</name>
    <dbReference type="NCBI Taxonomy" id="1432141"/>
    <lineage>
        <taxon>Eukaryota</taxon>
        <taxon>Fungi</taxon>
        <taxon>Fungi incertae sedis</taxon>
        <taxon>Mucoromycota</taxon>
        <taxon>Glomeromycotina</taxon>
        <taxon>Glomeromycetes</taxon>
        <taxon>Glomerales</taxon>
        <taxon>Glomeraceae</taxon>
        <taxon>Rhizophagus</taxon>
    </lineage>
</organism>
<dbReference type="Proteomes" id="UP000022910">
    <property type="component" value="Unassembled WGS sequence"/>
</dbReference>
<evidence type="ECO:0000313" key="6">
    <source>
        <dbReference type="Proteomes" id="UP000022910"/>
    </source>
</evidence>
<dbReference type="AlphaFoldDB" id="A0A015LMU0"/>
<evidence type="ECO:0000259" key="4">
    <source>
        <dbReference type="Pfam" id="PF15460"/>
    </source>
</evidence>
<sequence>MIKEFFHSESHHNSPQKFTFSQRNSVTLLQNSSYFLILIFTLYYVIKLVFLEQVPKMPRNTLDTAPDQVDIDNDVDSVPHERDTPESIVTTSSSGGNDEHNLQETKTSKRAVGKKRRRSPALELLEENVAQGIAVSETSEPNPKKRVLPPRKVGTLASVLADEVAADQAALLAPLISGETTILLTSDESLLETCDVIEDNEDEELIKTNNIDDKEISVPSFRVVNGDISGLRSKAQEEDISDAAYEKRHRKHELAEKKLRNREREKLAYERYQQQLAVEKLRNTDSKSLISVAALRNKDATNDASKLQIAHQKLLKEAEDTLAIYDSFGLGGKKRKVDATINEGEGKAPEEPEMKRTRLRGSKSTLITNSDDVPPKPKEETSTRITRSRKKKNDELASKASTITKKPAKTPLKGKKAQNSMFPSTTAMSAVAPILSTADRVTSFVRPRTGMASGSRKSTRSAFAFGERVPTRLMSKKDFVLPDAVFGELINQREQLRTLEIQDQRLQSEEYKISSESSRVK</sequence>
<keyword evidence="1" id="KW-0175">Coiled coil</keyword>
<feature type="compositionally biased region" description="Basic residues" evidence="2">
    <location>
        <begin position="108"/>
        <end position="118"/>
    </location>
</feature>
<feature type="transmembrane region" description="Helical" evidence="3">
    <location>
        <begin position="33"/>
        <end position="51"/>
    </location>
</feature>
<feature type="domain" description="Something about silencing protein 4" evidence="4">
    <location>
        <begin position="240"/>
        <end position="329"/>
    </location>
</feature>
<dbReference type="HOGENOM" id="CLU_529068_0_0_1"/>
<feature type="compositionally biased region" description="Basic and acidic residues" evidence="2">
    <location>
        <begin position="373"/>
        <end position="382"/>
    </location>
</feature>
<name>A0A015LMU0_RHIIW</name>
<feature type="compositionally biased region" description="Basic and acidic residues" evidence="2">
    <location>
        <begin position="344"/>
        <end position="356"/>
    </location>
</feature>
<evidence type="ECO:0000256" key="2">
    <source>
        <dbReference type="SAM" id="MobiDB-lite"/>
    </source>
</evidence>
<feature type="compositionally biased region" description="Polar residues" evidence="2">
    <location>
        <begin position="362"/>
        <end position="371"/>
    </location>
</feature>
<gene>
    <name evidence="5" type="ORF">RirG_219320</name>
</gene>
<feature type="compositionally biased region" description="Polar residues" evidence="2">
    <location>
        <begin position="87"/>
        <end position="96"/>
    </location>
</feature>
<evidence type="ECO:0000313" key="5">
    <source>
        <dbReference type="EMBL" id="EXX56093.1"/>
    </source>
</evidence>
<dbReference type="OrthoDB" id="2555515at2759"/>
<dbReference type="InterPro" id="IPR029184">
    <property type="entry name" value="Sas4_dom"/>
</dbReference>
<dbReference type="Gene3D" id="6.10.250.3170">
    <property type="match status" value="1"/>
</dbReference>
<evidence type="ECO:0000256" key="1">
    <source>
        <dbReference type="SAM" id="Coils"/>
    </source>
</evidence>
<keyword evidence="3" id="KW-0812">Transmembrane</keyword>
<keyword evidence="6" id="KW-1185">Reference proteome</keyword>
<feature type="compositionally biased region" description="Basic residues" evidence="2">
    <location>
        <begin position="406"/>
        <end position="416"/>
    </location>
</feature>
<feature type="coiled-coil region" evidence="1">
    <location>
        <begin position="255"/>
        <end position="317"/>
    </location>
</feature>
<protein>
    <recommendedName>
        <fullName evidence="4">Something about silencing protein 4 domain-containing protein</fullName>
    </recommendedName>
</protein>
<comment type="caution">
    <text evidence="5">The sequence shown here is derived from an EMBL/GenBank/DDBJ whole genome shotgun (WGS) entry which is preliminary data.</text>
</comment>
<dbReference type="EMBL" id="JEMT01027857">
    <property type="protein sequence ID" value="EXX56093.1"/>
    <property type="molecule type" value="Genomic_DNA"/>
</dbReference>
<keyword evidence="3" id="KW-1133">Transmembrane helix</keyword>
<evidence type="ECO:0000256" key="3">
    <source>
        <dbReference type="SAM" id="Phobius"/>
    </source>
</evidence>
<feature type="region of interest" description="Disordered" evidence="2">
    <location>
        <begin position="59"/>
        <end position="118"/>
    </location>
</feature>
<reference evidence="5 6" key="1">
    <citation type="submission" date="2014-02" db="EMBL/GenBank/DDBJ databases">
        <title>Single nucleus genome sequencing reveals high similarity among nuclei of an endomycorrhizal fungus.</title>
        <authorList>
            <person name="Lin K."/>
            <person name="Geurts R."/>
            <person name="Zhang Z."/>
            <person name="Limpens E."/>
            <person name="Saunders D.G."/>
            <person name="Mu D."/>
            <person name="Pang E."/>
            <person name="Cao H."/>
            <person name="Cha H."/>
            <person name="Lin T."/>
            <person name="Zhou Q."/>
            <person name="Shang Y."/>
            <person name="Li Y."/>
            <person name="Ivanov S."/>
            <person name="Sharma T."/>
            <person name="Velzen R.V."/>
            <person name="Ruijter N.D."/>
            <person name="Aanen D.K."/>
            <person name="Win J."/>
            <person name="Kamoun S."/>
            <person name="Bisseling T."/>
            <person name="Huang S."/>
        </authorList>
    </citation>
    <scope>NUCLEOTIDE SEQUENCE [LARGE SCALE GENOMIC DNA]</scope>
    <source>
        <strain evidence="6">DAOM197198w</strain>
    </source>
</reference>
<accession>A0A015LMU0</accession>